<dbReference type="Proteomes" id="UP000292452">
    <property type="component" value="Unassembled WGS sequence"/>
</dbReference>
<evidence type="ECO:0000313" key="5">
    <source>
        <dbReference type="EMBL" id="TBO60783.1"/>
    </source>
</evidence>
<proteinExistence type="predicted"/>
<keyword evidence="6" id="KW-1185">Reference proteome</keyword>
<dbReference type="PIRSF" id="PIRSF037495">
    <property type="entry name" value="Opine_OX_OoxA/HcnB"/>
    <property type="match status" value="1"/>
</dbReference>
<evidence type="ECO:0000259" key="3">
    <source>
        <dbReference type="Pfam" id="PF04324"/>
    </source>
</evidence>
<dbReference type="Gene3D" id="3.50.50.60">
    <property type="entry name" value="FAD/NAD(P)-binding domain"/>
    <property type="match status" value="2"/>
</dbReference>
<dbReference type="PANTHER" id="PTHR42949:SF3">
    <property type="entry name" value="ANAEROBIC GLYCEROL-3-PHOSPHATE DEHYDROGENASE SUBUNIT B"/>
    <property type="match status" value="1"/>
</dbReference>
<dbReference type="InterPro" id="IPR017224">
    <property type="entry name" value="Opine_Oxase_asu/HCN_bsu"/>
</dbReference>
<dbReference type="Gene3D" id="1.10.10.1100">
    <property type="entry name" value="BFD-like [2Fe-2S]-binding domain"/>
    <property type="match status" value="1"/>
</dbReference>
<dbReference type="RefSeq" id="WP_131122281.1">
    <property type="nucleotide sequence ID" value="NZ_SIXH01000025.1"/>
</dbReference>
<dbReference type="Pfam" id="PF04324">
    <property type="entry name" value="Fer2_BFD"/>
    <property type="match status" value="1"/>
</dbReference>
<dbReference type="CDD" id="cd19946">
    <property type="entry name" value="GlpA-like_Fer2_BFD-like"/>
    <property type="match status" value="1"/>
</dbReference>
<dbReference type="SUPFAM" id="SSF51905">
    <property type="entry name" value="FAD/NAD(P)-binding domain"/>
    <property type="match status" value="1"/>
</dbReference>
<gene>
    <name evidence="5" type="ORF">EYS09_04600</name>
</gene>
<dbReference type="GO" id="GO:0016491">
    <property type="term" value="F:oxidoreductase activity"/>
    <property type="evidence" value="ECO:0007669"/>
    <property type="project" value="UniProtKB-KW"/>
</dbReference>
<dbReference type="InterPro" id="IPR041854">
    <property type="entry name" value="BFD-like_2Fe2S-bd_dom_sf"/>
</dbReference>
<dbReference type="InterPro" id="IPR023753">
    <property type="entry name" value="FAD/NAD-binding_dom"/>
</dbReference>
<name>A0A4Q9HZM5_STRKA</name>
<dbReference type="AlphaFoldDB" id="A0A4Q9HZM5"/>
<dbReference type="PRINTS" id="PR00368">
    <property type="entry name" value="FADPNR"/>
</dbReference>
<comment type="caution">
    <text evidence="5">The sequence shown here is derived from an EMBL/GenBank/DDBJ whole genome shotgun (WGS) entry which is preliminary data.</text>
</comment>
<dbReference type="InterPro" id="IPR007419">
    <property type="entry name" value="BFD-like_2Fe2S-bd_dom"/>
</dbReference>
<dbReference type="Pfam" id="PF07992">
    <property type="entry name" value="Pyr_redox_2"/>
    <property type="match status" value="1"/>
</dbReference>
<keyword evidence="1" id="KW-0560">Oxidoreductase</keyword>
<evidence type="ECO:0000259" key="4">
    <source>
        <dbReference type="Pfam" id="PF07992"/>
    </source>
</evidence>
<protein>
    <submittedName>
        <fullName evidence="5">FAD-dependent oxidoreductase</fullName>
    </submittedName>
</protein>
<evidence type="ECO:0000256" key="1">
    <source>
        <dbReference type="ARBA" id="ARBA00023002"/>
    </source>
</evidence>
<dbReference type="PANTHER" id="PTHR42949">
    <property type="entry name" value="ANAEROBIC GLYCEROL-3-PHOSPHATE DEHYDROGENASE SUBUNIT B"/>
    <property type="match status" value="1"/>
</dbReference>
<feature type="region of interest" description="Disordered" evidence="2">
    <location>
        <begin position="464"/>
        <end position="495"/>
    </location>
</feature>
<dbReference type="PRINTS" id="PR00411">
    <property type="entry name" value="PNDRDTASEI"/>
</dbReference>
<dbReference type="InterPro" id="IPR051691">
    <property type="entry name" value="Metab_Enz_Cyan_OpOx_G3PDH"/>
</dbReference>
<dbReference type="InterPro" id="IPR036188">
    <property type="entry name" value="FAD/NAD-bd_sf"/>
</dbReference>
<feature type="domain" description="BFD-like [2Fe-2S]-binding" evidence="3">
    <location>
        <begin position="385"/>
        <end position="433"/>
    </location>
</feature>
<reference evidence="5 6" key="1">
    <citation type="submission" date="2019-02" db="EMBL/GenBank/DDBJ databases">
        <title>Draft Genome Sequence of Streptomyces sp. AM-2504, identified by 16S rRNA comparative analysis as a Streptomyces Kasugaensis strain.</title>
        <authorList>
            <person name="Napolioni V."/>
            <person name="Giuliodori A.M."/>
            <person name="Spurio R."/>
            <person name="Fabbretti A."/>
        </authorList>
    </citation>
    <scope>NUCLEOTIDE SEQUENCE [LARGE SCALE GENOMIC DNA]</scope>
    <source>
        <strain evidence="5 6">AM-2504</strain>
    </source>
</reference>
<organism evidence="5 6">
    <name type="scientific">Streptomyces kasugaensis</name>
    <dbReference type="NCBI Taxonomy" id="1946"/>
    <lineage>
        <taxon>Bacteria</taxon>
        <taxon>Bacillati</taxon>
        <taxon>Actinomycetota</taxon>
        <taxon>Actinomycetes</taxon>
        <taxon>Kitasatosporales</taxon>
        <taxon>Streptomycetaceae</taxon>
        <taxon>Streptomyces</taxon>
    </lineage>
</organism>
<feature type="domain" description="FAD/NAD(P)-binding" evidence="4">
    <location>
        <begin position="10"/>
        <end position="327"/>
    </location>
</feature>
<evidence type="ECO:0000256" key="2">
    <source>
        <dbReference type="SAM" id="MobiDB-lite"/>
    </source>
</evidence>
<evidence type="ECO:0000313" key="6">
    <source>
        <dbReference type="Proteomes" id="UP000292452"/>
    </source>
</evidence>
<dbReference type="EMBL" id="SIXH01000025">
    <property type="protein sequence ID" value="TBO60783.1"/>
    <property type="molecule type" value="Genomic_DNA"/>
</dbReference>
<accession>A0A4Q9HZM5</accession>
<sequence length="495" mass="50869">MTTSRADGPYDLAVLGAGPAGLAAAVTAAAAGARVALVDAGPRAGGQYWRHRPGDTGAAHHGWAAFQRLRHGLAAHAGRLHHLPGHTVWHTGRTAGGFRTHTLHDGTEQVVESTAVVVAAGAYDRQLPFPGWTLPGVFTAGGAQALLKGHGVVAGRRIAVAGTGPFLPAVAAGLAEAGARVVGVFEAGLPASFVRQPLTVAAHPAKLAEGAGFLRTLLRHRVPYRTRAAVVAAHGEGEVTGVTVARVDARWRVVPGSERRLDCDTLAVGYGFTPQIEIPLQLGCATRRDIDGSLVATADARQRGSVPGVYLAGEVCGVGGAALSLTEGELAGLHAAQAVGAAVADPAVVRRLVRRRTAQRQFAAALHRAFPVRPGWLGWLRPETVVCRCEEVTVRTVTEAVTELGATDPRAVKLYARPGMGLCQGRVCGYATACLVAARSGREATAEELRGMAGRPIAQPLPLGILAAGDPGADPESGSGIAPDGGTDESSTPAR</sequence>